<comment type="caution">
    <text evidence="1">The sequence shown here is derived from an EMBL/GenBank/DDBJ whole genome shotgun (WGS) entry which is preliminary data.</text>
</comment>
<dbReference type="OrthoDB" id="1908495at2"/>
<evidence type="ECO:0000313" key="2">
    <source>
        <dbReference type="Proteomes" id="UP000239663"/>
    </source>
</evidence>
<dbReference type="Proteomes" id="UP000239663">
    <property type="component" value="Unassembled WGS sequence"/>
</dbReference>
<reference evidence="1 2" key="1">
    <citation type="submission" date="2017-12" db="EMBL/GenBank/DDBJ databases">
        <title>Taxonomic description and draft genome of Pradoshia cofamensis Gen. nov., sp. nov., a thermotolerant bacillale isolated from anterior gut of earthworm Eisenia fetida.</title>
        <authorList>
            <person name="Saha T."/>
            <person name="Chakraborty R."/>
        </authorList>
    </citation>
    <scope>NUCLEOTIDE SEQUENCE [LARGE SCALE GENOMIC DNA]</scope>
    <source>
        <strain evidence="1 2">EAG3</strain>
    </source>
</reference>
<accession>A0A2S7N4N7</accession>
<dbReference type="AlphaFoldDB" id="A0A2S7N4N7"/>
<sequence>MVFYAKMIDKKERARAMQRYESDYVKGYKKMKIPYTLAGTNEYTERLAIMLPGAGYTAQAPLFHYASSLFLESSIDVLKVNYPYIDPFYDDFSWEELSQAINHDVSAVLDRVLPDKGYRQYILLAKSIGTLSIESILEKIGTHETKVIWVTPLLKEERVADLLADSRQQTLCIIGDKDPHYISEQFERIKQNPFVTTRLISEMHHSLEREGNILESIDMLKSIIKDIRDFI</sequence>
<keyword evidence="1" id="KW-0378">Hydrolase</keyword>
<name>A0A2S7N4N7_9BACI</name>
<protein>
    <submittedName>
        <fullName evidence="1">Alpha/beta hydrolase</fullName>
    </submittedName>
</protein>
<evidence type="ECO:0000313" key="1">
    <source>
        <dbReference type="EMBL" id="PQD96935.1"/>
    </source>
</evidence>
<dbReference type="ESTHER" id="9baci-a0a2s7n4n7">
    <property type="family name" value="UCP033634"/>
</dbReference>
<dbReference type="InterPro" id="IPR029058">
    <property type="entry name" value="AB_hydrolase_fold"/>
</dbReference>
<proteinExistence type="predicted"/>
<organism evidence="1 2">
    <name type="scientific">Pradoshia eiseniae</name>
    <dbReference type="NCBI Taxonomy" id="2064768"/>
    <lineage>
        <taxon>Bacteria</taxon>
        <taxon>Bacillati</taxon>
        <taxon>Bacillota</taxon>
        <taxon>Bacilli</taxon>
        <taxon>Bacillales</taxon>
        <taxon>Bacillaceae</taxon>
        <taxon>Pradoshia</taxon>
    </lineage>
</organism>
<gene>
    <name evidence="1" type="ORF">CYL18_03375</name>
</gene>
<keyword evidence="2" id="KW-1185">Reference proteome</keyword>
<dbReference type="GO" id="GO:0016787">
    <property type="term" value="F:hydrolase activity"/>
    <property type="evidence" value="ECO:0007669"/>
    <property type="project" value="UniProtKB-KW"/>
</dbReference>
<dbReference type="EMBL" id="PKOZ01000001">
    <property type="protein sequence ID" value="PQD96935.1"/>
    <property type="molecule type" value="Genomic_DNA"/>
</dbReference>
<dbReference type="InterPro" id="IPR017018">
    <property type="entry name" value="UCP033634"/>
</dbReference>
<dbReference type="RefSeq" id="WP_104848029.1">
    <property type="nucleotide sequence ID" value="NZ_PKOZ01000001.1"/>
</dbReference>
<dbReference type="SUPFAM" id="SSF53474">
    <property type="entry name" value="alpha/beta-Hydrolases"/>
    <property type="match status" value="1"/>
</dbReference>
<dbReference type="PIRSF" id="PIRSF033634">
    <property type="entry name" value="UCP033634"/>
    <property type="match status" value="1"/>
</dbReference>
<dbReference type="Gene3D" id="3.40.50.1820">
    <property type="entry name" value="alpha/beta hydrolase"/>
    <property type="match status" value="1"/>
</dbReference>